<name>A0A7W0CLY4_9ACTN</name>
<proteinExistence type="predicted"/>
<reference evidence="1 2" key="1">
    <citation type="submission" date="2020-07" db="EMBL/GenBank/DDBJ databases">
        <title>Genomic Encyclopedia of Type Strains, Phase IV (KMG-IV): sequencing the most valuable type-strain genomes for metagenomic binning, comparative biology and taxonomic classification.</title>
        <authorList>
            <person name="Goeker M."/>
        </authorList>
    </citation>
    <scope>NUCLEOTIDE SEQUENCE [LARGE SCALE GENOMIC DNA]</scope>
    <source>
        <strain evidence="1 2">DSM 45533</strain>
    </source>
</reference>
<sequence>MTSPALRADCSRCFALCCVVPAFTASSDFAIDKPAGTPCPNLRDDHRCGIHRELRSRGFPGCTVYDCFGAGQQVSQVTFSGVRAPEMQEVFPVVRDVHELLYYVTEALERFPSPELRDARDRLAGLSSETPEALLALDVAELRASVNPLLQAAGERVRAAVPGKKKDHRGAMLMGARLRGARLRGASFRGAYLIGADLRGADLRDCDLIGADLRGADLSGADLTGSVFLVQSQLDSARGDGSTRLPASLSRPAHW</sequence>
<evidence type="ECO:0000313" key="2">
    <source>
        <dbReference type="Proteomes" id="UP000530928"/>
    </source>
</evidence>
<dbReference type="Proteomes" id="UP000530928">
    <property type="component" value="Unassembled WGS sequence"/>
</dbReference>
<evidence type="ECO:0008006" key="3">
    <source>
        <dbReference type="Google" id="ProtNLM"/>
    </source>
</evidence>
<dbReference type="RefSeq" id="WP_181612425.1">
    <property type="nucleotide sequence ID" value="NZ_BAABAM010000005.1"/>
</dbReference>
<keyword evidence="2" id="KW-1185">Reference proteome</keyword>
<dbReference type="PANTHER" id="PTHR14136:SF17">
    <property type="entry name" value="BTB_POZ DOMAIN-CONTAINING PROTEIN KCTD9"/>
    <property type="match status" value="1"/>
</dbReference>
<dbReference type="InterPro" id="IPR001646">
    <property type="entry name" value="5peptide_repeat"/>
</dbReference>
<organism evidence="1 2">
    <name type="scientific">Nonomuraea soli</name>
    <dbReference type="NCBI Taxonomy" id="1032476"/>
    <lineage>
        <taxon>Bacteria</taxon>
        <taxon>Bacillati</taxon>
        <taxon>Actinomycetota</taxon>
        <taxon>Actinomycetes</taxon>
        <taxon>Streptosporangiales</taxon>
        <taxon>Streptosporangiaceae</taxon>
        <taxon>Nonomuraea</taxon>
    </lineage>
</organism>
<comment type="caution">
    <text evidence="1">The sequence shown here is derived from an EMBL/GenBank/DDBJ whole genome shotgun (WGS) entry which is preliminary data.</text>
</comment>
<dbReference type="Pfam" id="PF00805">
    <property type="entry name" value="Pentapeptide"/>
    <property type="match status" value="2"/>
</dbReference>
<dbReference type="EMBL" id="JACDUR010000005">
    <property type="protein sequence ID" value="MBA2893631.1"/>
    <property type="molecule type" value="Genomic_DNA"/>
</dbReference>
<gene>
    <name evidence="1" type="ORF">HNR30_004992</name>
</gene>
<dbReference type="PANTHER" id="PTHR14136">
    <property type="entry name" value="BTB_POZ DOMAIN-CONTAINING PROTEIN KCTD9"/>
    <property type="match status" value="1"/>
</dbReference>
<dbReference type="Gene3D" id="2.160.20.80">
    <property type="entry name" value="E3 ubiquitin-protein ligase SopA"/>
    <property type="match status" value="1"/>
</dbReference>
<protein>
    <recommendedName>
        <fullName evidence="3">Pentapeptide repeat-containing protein</fullName>
    </recommendedName>
</protein>
<evidence type="ECO:0000313" key="1">
    <source>
        <dbReference type="EMBL" id="MBA2893631.1"/>
    </source>
</evidence>
<accession>A0A7W0CLY4</accession>
<dbReference type="AlphaFoldDB" id="A0A7W0CLY4"/>
<dbReference type="SUPFAM" id="SSF141571">
    <property type="entry name" value="Pentapeptide repeat-like"/>
    <property type="match status" value="1"/>
</dbReference>
<dbReference type="InterPro" id="IPR051082">
    <property type="entry name" value="Pentapeptide-BTB/POZ_domain"/>
</dbReference>